<evidence type="ECO:0000313" key="1">
    <source>
        <dbReference type="EMBL" id="KAK3247934.1"/>
    </source>
</evidence>
<dbReference type="AlphaFoldDB" id="A0AAE0C4X3"/>
<dbReference type="EMBL" id="LGRX02028551">
    <property type="protein sequence ID" value="KAK3247934.1"/>
    <property type="molecule type" value="Genomic_DNA"/>
</dbReference>
<dbReference type="Proteomes" id="UP001190700">
    <property type="component" value="Unassembled WGS sequence"/>
</dbReference>
<proteinExistence type="predicted"/>
<sequence length="144" mass="16768">MPSFRKNASKQKTIDLMQQHFEEMDPETLEEDEKTITISLHKVLTEHLCLSPLPEDRTDLKINVDGDGAPVMPRVNHTCVAIKVIRYFEDMGISEEEWEGLNSPFTSHTLLLFDGKEDYEDIKKHTKRLRQELADFYTSDEVTR</sequence>
<evidence type="ECO:0000313" key="2">
    <source>
        <dbReference type="Proteomes" id="UP001190700"/>
    </source>
</evidence>
<keyword evidence="2" id="KW-1185">Reference proteome</keyword>
<organism evidence="1 2">
    <name type="scientific">Cymbomonas tetramitiformis</name>
    <dbReference type="NCBI Taxonomy" id="36881"/>
    <lineage>
        <taxon>Eukaryota</taxon>
        <taxon>Viridiplantae</taxon>
        <taxon>Chlorophyta</taxon>
        <taxon>Pyramimonadophyceae</taxon>
        <taxon>Pyramimonadales</taxon>
        <taxon>Pyramimonadaceae</taxon>
        <taxon>Cymbomonas</taxon>
    </lineage>
</organism>
<accession>A0AAE0C4X3</accession>
<gene>
    <name evidence="1" type="ORF">CYMTET_42582</name>
</gene>
<reference evidence="1 2" key="1">
    <citation type="journal article" date="2015" name="Genome Biol. Evol.">
        <title>Comparative Genomics of a Bacterivorous Green Alga Reveals Evolutionary Causalities and Consequences of Phago-Mixotrophic Mode of Nutrition.</title>
        <authorList>
            <person name="Burns J.A."/>
            <person name="Paasch A."/>
            <person name="Narechania A."/>
            <person name="Kim E."/>
        </authorList>
    </citation>
    <scope>NUCLEOTIDE SEQUENCE [LARGE SCALE GENOMIC DNA]</scope>
    <source>
        <strain evidence="1 2">PLY_AMNH</strain>
    </source>
</reference>
<name>A0AAE0C4X3_9CHLO</name>
<protein>
    <submittedName>
        <fullName evidence="1">Uncharacterized protein</fullName>
    </submittedName>
</protein>
<comment type="caution">
    <text evidence="1">The sequence shown here is derived from an EMBL/GenBank/DDBJ whole genome shotgun (WGS) entry which is preliminary data.</text>
</comment>